<protein>
    <submittedName>
        <fullName evidence="1">Uncharacterized protein</fullName>
    </submittedName>
</protein>
<evidence type="ECO:0000313" key="1">
    <source>
        <dbReference type="EMBL" id="TDZ29065.1"/>
    </source>
</evidence>
<sequence>MTRIYSRALRCVHCGNTGSFGWLYRCSQDREEMLRDRIAAGSDVFFDDLGRQLVTTMGSRPRGPEKRVGNAACFLEEMSPNDIVNTYSSDQLMILFNQRKHLDNVFRQEHIRMRTSAARQCHIYTPEDAIAHETTAPWIPTPNEECKYTLCHSCREPFVQRTYTSLDGVVNGDAPATAVAGFGFHLLKERPVSEANIVANLGLRPAPAPVRWTTSSPGGTSRGGTAGGIRSRLARQLVSQMNVSSTAQNVNGIRPYPIPPRQLPRSPGSANLATQAVGEPADGDTPIQAGATANIILPSAATGSLSEEVTTMEEHEKEEGKFFDKPLKVPKGVAVLEESVEMHVPDIITQV</sequence>
<dbReference type="EMBL" id="QAPG01000328">
    <property type="protein sequence ID" value="TDZ29065.1"/>
    <property type="molecule type" value="Genomic_DNA"/>
</dbReference>
<gene>
    <name evidence="1" type="ORF">C8035_v004633</name>
</gene>
<proteinExistence type="predicted"/>
<comment type="caution">
    <text evidence="1">The sequence shown here is derived from an EMBL/GenBank/DDBJ whole genome shotgun (WGS) entry which is preliminary data.</text>
</comment>
<reference evidence="1 2" key="1">
    <citation type="submission" date="2018-11" db="EMBL/GenBank/DDBJ databases">
        <title>Genome sequence and assembly of Colletotrichum spinosum.</title>
        <authorList>
            <person name="Gan P."/>
            <person name="Shirasu K."/>
        </authorList>
    </citation>
    <scope>NUCLEOTIDE SEQUENCE [LARGE SCALE GENOMIC DNA]</scope>
    <source>
        <strain evidence="1 2">CBS 515.97</strain>
    </source>
</reference>
<accession>A0A4R8Q1T4</accession>
<organism evidence="1 2">
    <name type="scientific">Colletotrichum spinosum</name>
    <dbReference type="NCBI Taxonomy" id="1347390"/>
    <lineage>
        <taxon>Eukaryota</taxon>
        <taxon>Fungi</taxon>
        <taxon>Dikarya</taxon>
        <taxon>Ascomycota</taxon>
        <taxon>Pezizomycotina</taxon>
        <taxon>Sordariomycetes</taxon>
        <taxon>Hypocreomycetidae</taxon>
        <taxon>Glomerellales</taxon>
        <taxon>Glomerellaceae</taxon>
        <taxon>Colletotrichum</taxon>
        <taxon>Colletotrichum orbiculare species complex</taxon>
    </lineage>
</organism>
<dbReference type="Proteomes" id="UP000295083">
    <property type="component" value="Unassembled WGS sequence"/>
</dbReference>
<keyword evidence="2" id="KW-1185">Reference proteome</keyword>
<evidence type="ECO:0000313" key="2">
    <source>
        <dbReference type="Proteomes" id="UP000295083"/>
    </source>
</evidence>
<name>A0A4R8Q1T4_9PEZI</name>
<dbReference type="AlphaFoldDB" id="A0A4R8Q1T4"/>